<dbReference type="Proteomes" id="UP001066276">
    <property type="component" value="Chromosome 4_1"/>
</dbReference>
<proteinExistence type="predicted"/>
<keyword evidence="2" id="KW-1185">Reference proteome</keyword>
<evidence type="ECO:0000313" key="1">
    <source>
        <dbReference type="EMBL" id="KAJ1170718.1"/>
    </source>
</evidence>
<reference evidence="1" key="1">
    <citation type="journal article" date="2022" name="bioRxiv">
        <title>Sequencing and chromosome-scale assembly of the giantPleurodeles waltlgenome.</title>
        <authorList>
            <person name="Brown T."/>
            <person name="Elewa A."/>
            <person name="Iarovenko S."/>
            <person name="Subramanian E."/>
            <person name="Araus A.J."/>
            <person name="Petzold A."/>
            <person name="Susuki M."/>
            <person name="Suzuki K.-i.T."/>
            <person name="Hayashi T."/>
            <person name="Toyoda A."/>
            <person name="Oliveira C."/>
            <person name="Osipova E."/>
            <person name="Leigh N.D."/>
            <person name="Simon A."/>
            <person name="Yun M.H."/>
        </authorList>
    </citation>
    <scope>NUCLEOTIDE SEQUENCE</scope>
    <source>
        <strain evidence="1">20211129_DDA</strain>
        <tissue evidence="1">Liver</tissue>
    </source>
</reference>
<gene>
    <name evidence="1" type="ORF">NDU88_002591</name>
</gene>
<dbReference type="EMBL" id="JANPWB010000007">
    <property type="protein sequence ID" value="KAJ1170718.1"/>
    <property type="molecule type" value="Genomic_DNA"/>
</dbReference>
<accession>A0AAV7T2P3</accession>
<evidence type="ECO:0000313" key="2">
    <source>
        <dbReference type="Proteomes" id="UP001066276"/>
    </source>
</evidence>
<organism evidence="1 2">
    <name type="scientific">Pleurodeles waltl</name>
    <name type="common">Iberian ribbed newt</name>
    <dbReference type="NCBI Taxonomy" id="8319"/>
    <lineage>
        <taxon>Eukaryota</taxon>
        <taxon>Metazoa</taxon>
        <taxon>Chordata</taxon>
        <taxon>Craniata</taxon>
        <taxon>Vertebrata</taxon>
        <taxon>Euteleostomi</taxon>
        <taxon>Amphibia</taxon>
        <taxon>Batrachia</taxon>
        <taxon>Caudata</taxon>
        <taxon>Salamandroidea</taxon>
        <taxon>Salamandridae</taxon>
        <taxon>Pleurodelinae</taxon>
        <taxon>Pleurodeles</taxon>
    </lineage>
</organism>
<sequence length="134" mass="14493">MKPVNIRVGENRLTSIGTFPYLGVSFSASGSGAPYAAISRANLARSVGSRLSLPCPMVGKALAPVAQMYPAQYVPIAVYGAECKKEEASLTREIIMDCLACEKVPRYRGWDISFAVIGMPHIFTYRVACIEVDS</sequence>
<dbReference type="AlphaFoldDB" id="A0AAV7T2P3"/>
<protein>
    <submittedName>
        <fullName evidence="1">Uncharacterized protein</fullName>
    </submittedName>
</protein>
<name>A0AAV7T2P3_PLEWA</name>
<comment type="caution">
    <text evidence="1">The sequence shown here is derived from an EMBL/GenBank/DDBJ whole genome shotgun (WGS) entry which is preliminary data.</text>
</comment>